<proteinExistence type="predicted"/>
<dbReference type="SUPFAM" id="SSF116726">
    <property type="entry name" value="TrkA C-terminal domain-like"/>
    <property type="match status" value="1"/>
</dbReference>
<dbReference type="AlphaFoldDB" id="A0A1M6NZE9"/>
<dbReference type="GO" id="GO:0006813">
    <property type="term" value="P:potassium ion transport"/>
    <property type="evidence" value="ECO:0007669"/>
    <property type="project" value="InterPro"/>
</dbReference>
<dbReference type="PANTHER" id="PTHR30445:SF8">
    <property type="entry name" value="K(+)_H(+) ANTIPORTER SUBUNIT KHTT"/>
    <property type="match status" value="1"/>
</dbReference>
<reference evidence="3" key="1">
    <citation type="submission" date="2016-11" db="EMBL/GenBank/DDBJ databases">
        <authorList>
            <person name="Varghese N."/>
            <person name="Submissions S."/>
        </authorList>
    </citation>
    <scope>NUCLEOTIDE SEQUENCE [LARGE SCALE GENOMIC DNA]</scope>
    <source>
        <strain evidence="3">DSM 10349</strain>
    </source>
</reference>
<dbReference type="InterPro" id="IPR006037">
    <property type="entry name" value="RCK_C"/>
</dbReference>
<protein>
    <submittedName>
        <fullName evidence="2">Potassium/proton antiporter regulatory subunit, CPA2 family</fullName>
    </submittedName>
</protein>
<dbReference type="InterPro" id="IPR050144">
    <property type="entry name" value="AAE_transporter"/>
</dbReference>
<dbReference type="PANTHER" id="PTHR30445">
    <property type="entry name" value="K(+)_H(+) ANTIPORTER SUBUNIT KHTT"/>
    <property type="match status" value="1"/>
</dbReference>
<dbReference type="STRING" id="1121421.SAMN02745123_00363"/>
<name>A0A1M6NZE9_9FIRM</name>
<sequence>MSLIKEIDLPGIGRKFQVNARSGDKLVIVVHDDGRREIHHFDNDDPEESISMVTLDDTEARRVSGIIGGMAYMPKALESVDVAFDEMVFEWYKVESGAKAIGKNIGELHIRKKTGAMIIAIIKKDKRIVNPGPDQVIPEGATLVVIGDRKQVKSCKELILHGSL</sequence>
<dbReference type="EMBL" id="FRAR01000005">
    <property type="protein sequence ID" value="SHK01097.1"/>
    <property type="molecule type" value="Genomic_DNA"/>
</dbReference>
<keyword evidence="3" id="KW-1185">Reference proteome</keyword>
<dbReference type="OrthoDB" id="67547at2"/>
<evidence type="ECO:0000313" key="3">
    <source>
        <dbReference type="Proteomes" id="UP000183997"/>
    </source>
</evidence>
<dbReference type="InterPro" id="IPR026278">
    <property type="entry name" value="KhtT"/>
</dbReference>
<evidence type="ECO:0000313" key="2">
    <source>
        <dbReference type="EMBL" id="SHK01097.1"/>
    </source>
</evidence>
<accession>A0A1M6NZE9</accession>
<dbReference type="PIRSF" id="PIRSF005028">
    <property type="entry name" value="KhtT"/>
    <property type="match status" value="1"/>
</dbReference>
<organism evidence="2 3">
    <name type="scientific">Desulforamulus aeronauticus DSM 10349</name>
    <dbReference type="NCBI Taxonomy" id="1121421"/>
    <lineage>
        <taxon>Bacteria</taxon>
        <taxon>Bacillati</taxon>
        <taxon>Bacillota</taxon>
        <taxon>Clostridia</taxon>
        <taxon>Eubacteriales</taxon>
        <taxon>Peptococcaceae</taxon>
        <taxon>Desulforamulus</taxon>
    </lineage>
</organism>
<gene>
    <name evidence="2" type="ORF">SAMN02745123_00363</name>
</gene>
<dbReference type="Pfam" id="PF02080">
    <property type="entry name" value="TrkA_C"/>
    <property type="match status" value="1"/>
</dbReference>
<dbReference type="RefSeq" id="WP_072910574.1">
    <property type="nucleotide sequence ID" value="NZ_FRAR01000005.1"/>
</dbReference>
<dbReference type="GO" id="GO:0008324">
    <property type="term" value="F:monoatomic cation transmembrane transporter activity"/>
    <property type="evidence" value="ECO:0007669"/>
    <property type="project" value="InterPro"/>
</dbReference>
<dbReference type="PROSITE" id="PS51202">
    <property type="entry name" value="RCK_C"/>
    <property type="match status" value="1"/>
</dbReference>
<feature type="domain" description="RCK C-terminal" evidence="1">
    <location>
        <begin position="77"/>
        <end position="161"/>
    </location>
</feature>
<dbReference type="InterPro" id="IPR058776">
    <property type="entry name" value="KhtT-like_N"/>
</dbReference>
<dbReference type="Proteomes" id="UP000183997">
    <property type="component" value="Unassembled WGS sequence"/>
</dbReference>
<dbReference type="InterPro" id="IPR036721">
    <property type="entry name" value="RCK_C_sf"/>
</dbReference>
<dbReference type="Pfam" id="PF25991">
    <property type="entry name" value="KhtT_N"/>
    <property type="match status" value="1"/>
</dbReference>
<dbReference type="Gene3D" id="3.30.70.1450">
    <property type="entry name" value="Regulator of K+ conductance, C-terminal domain"/>
    <property type="match status" value="1"/>
</dbReference>
<evidence type="ECO:0000259" key="1">
    <source>
        <dbReference type="PROSITE" id="PS51202"/>
    </source>
</evidence>